<feature type="region of interest" description="Disordered" evidence="8">
    <location>
        <begin position="1"/>
        <end position="161"/>
    </location>
</feature>
<reference evidence="11 12" key="1">
    <citation type="submission" date="2024-03" db="EMBL/GenBank/DDBJ databases">
        <title>Actinomycetospora sp. OC33-EN08, a novel actinomycete isolated from wild orchid (Aerides multiflora).</title>
        <authorList>
            <person name="Suriyachadkun C."/>
        </authorList>
    </citation>
    <scope>NUCLEOTIDE SEQUENCE [LARGE SCALE GENOMIC DNA]</scope>
    <source>
        <strain evidence="11 12">OC33-EN08</strain>
    </source>
</reference>
<feature type="transmembrane region" description="Helical" evidence="9">
    <location>
        <begin position="336"/>
        <end position="352"/>
    </location>
</feature>
<dbReference type="PANTHER" id="PTHR33908">
    <property type="entry name" value="MANNOSYLTRANSFERASE YKCB-RELATED"/>
    <property type="match status" value="1"/>
</dbReference>
<proteinExistence type="predicted"/>
<name>A0ABU8MNK9_9PSEU</name>
<keyword evidence="4" id="KW-0808">Transferase</keyword>
<accession>A0ABU8MNK9</accession>
<evidence type="ECO:0000259" key="10">
    <source>
        <dbReference type="Pfam" id="PF02366"/>
    </source>
</evidence>
<feature type="domain" description="ArnT-like N-terminal" evidence="10">
    <location>
        <begin position="307"/>
        <end position="433"/>
    </location>
</feature>
<feature type="compositionally biased region" description="Low complexity" evidence="8">
    <location>
        <begin position="141"/>
        <end position="152"/>
    </location>
</feature>
<sequence>MTGSSPLVPLDRVPWRVRTAGPDGRWDPPGTAALRTDGGLLTRPPAPARSAHRPDPRGRHGHRARESYRVEDSRTDGVPSSGGRHAAGDPGDGPPGERPPSDDDDRTPRRGRHRASGAHRRAGDAPPAAFAPPRHRRRRLPAGAAPPLGRLLVTAPGPQRHRPGGIAGIEWRVRDLLAVLGTFLLLHRPTAGLVRRFSREPGAPLTAVLYRDRPFGGALPGRRPSVVFLGASLVLVAAAVVLRGLHQHTAYELFMDEVQYADVANSFVEGNGPQLFDAPFFLHPPLAFLYFSRFIAAAQTSMTVEFVLSLRPAVLLFAAANTALVVACARRVTPRWAALVAGAFYALDPFVIRFDTRLMLEAPMLFGVLAGLLCLLLAAESPTGRRRWVLLVAGGLLWGLAITTKTNAGLITGLPLLIMMVCSWGLRRREAVTVFGCEIGFYLCYVTWTLATGRFLGWADQTLGGVVRAIGLVKETGFHSAKAPSFTSRIAANLTLTGTSYVLIGAASIFAAWFVLMSWRSLRVRGAPGERFADPRDLGGRERTPGEGALGLMACWIAGVLGAIGYTAGLGELEEQTFYLLAVPLSVVTGLLVTRVVRARRWVAVAASLAVVLVLAGSAAIWWSIRSQTDDTYSRFSAWLFATVDPKTTHIALGDHTAQFVMPGYGVFPLRDAQDPRASNSRYGVVSTQLSELGLADLTPETIAEFDRRYPVVFVAHGRTAGDLKVYDFSRPLDGSAPIGVGPQG</sequence>
<feature type="transmembrane region" description="Helical" evidence="9">
    <location>
        <begin position="226"/>
        <end position="245"/>
    </location>
</feature>
<evidence type="ECO:0000256" key="6">
    <source>
        <dbReference type="ARBA" id="ARBA00022989"/>
    </source>
</evidence>
<feature type="transmembrane region" description="Helical" evidence="9">
    <location>
        <begin position="358"/>
        <end position="379"/>
    </location>
</feature>
<dbReference type="Proteomes" id="UP001385809">
    <property type="component" value="Unassembled WGS sequence"/>
</dbReference>
<comment type="subcellular location">
    <subcellularLocation>
        <location evidence="1">Cell membrane</location>
        <topology evidence="1">Multi-pass membrane protein</topology>
    </subcellularLocation>
</comment>
<feature type="transmembrane region" description="Helical" evidence="9">
    <location>
        <begin position="310"/>
        <end position="329"/>
    </location>
</feature>
<dbReference type="Pfam" id="PF02366">
    <property type="entry name" value="PMT"/>
    <property type="match status" value="1"/>
</dbReference>
<protein>
    <submittedName>
        <fullName evidence="11">Phospholipid carrier-dependent glycosyltransferase</fullName>
    </submittedName>
</protein>
<dbReference type="InterPro" id="IPR003342">
    <property type="entry name" value="ArnT-like_N"/>
</dbReference>
<keyword evidence="6 9" id="KW-1133">Transmembrane helix</keyword>
<feature type="transmembrane region" description="Helical" evidence="9">
    <location>
        <begin position="490"/>
        <end position="516"/>
    </location>
</feature>
<feature type="transmembrane region" description="Helical" evidence="9">
    <location>
        <begin position="439"/>
        <end position="459"/>
    </location>
</feature>
<feature type="transmembrane region" description="Helical" evidence="9">
    <location>
        <begin position="410"/>
        <end position="427"/>
    </location>
</feature>
<organism evidence="11 12">
    <name type="scientific">Actinomycetospora aurantiaca</name>
    <dbReference type="NCBI Taxonomy" id="3129233"/>
    <lineage>
        <taxon>Bacteria</taxon>
        <taxon>Bacillati</taxon>
        <taxon>Actinomycetota</taxon>
        <taxon>Actinomycetes</taxon>
        <taxon>Pseudonocardiales</taxon>
        <taxon>Pseudonocardiaceae</taxon>
        <taxon>Actinomycetospora</taxon>
    </lineage>
</organism>
<dbReference type="PANTHER" id="PTHR33908:SF11">
    <property type="entry name" value="MEMBRANE PROTEIN"/>
    <property type="match status" value="1"/>
</dbReference>
<gene>
    <name evidence="11" type="ORF">WCD74_14140</name>
</gene>
<keyword evidence="12" id="KW-1185">Reference proteome</keyword>
<evidence type="ECO:0000313" key="11">
    <source>
        <dbReference type="EMBL" id="MEJ2868908.1"/>
    </source>
</evidence>
<keyword evidence="2" id="KW-1003">Cell membrane</keyword>
<evidence type="ECO:0000313" key="12">
    <source>
        <dbReference type="Proteomes" id="UP001385809"/>
    </source>
</evidence>
<evidence type="ECO:0000256" key="2">
    <source>
        <dbReference type="ARBA" id="ARBA00022475"/>
    </source>
</evidence>
<feature type="compositionally biased region" description="Basic and acidic residues" evidence="8">
    <location>
        <begin position="52"/>
        <end position="75"/>
    </location>
</feature>
<keyword evidence="7 9" id="KW-0472">Membrane</keyword>
<dbReference type="RefSeq" id="WP_337695490.1">
    <property type="nucleotide sequence ID" value="NZ_JBBEGN010000006.1"/>
</dbReference>
<feature type="transmembrane region" description="Helical" evidence="9">
    <location>
        <begin position="548"/>
        <end position="566"/>
    </location>
</feature>
<evidence type="ECO:0000256" key="1">
    <source>
        <dbReference type="ARBA" id="ARBA00004651"/>
    </source>
</evidence>
<evidence type="ECO:0000256" key="9">
    <source>
        <dbReference type="SAM" id="Phobius"/>
    </source>
</evidence>
<keyword evidence="3" id="KW-0328">Glycosyltransferase</keyword>
<evidence type="ECO:0000256" key="5">
    <source>
        <dbReference type="ARBA" id="ARBA00022692"/>
    </source>
</evidence>
<dbReference type="EMBL" id="JBBEGN010000006">
    <property type="protein sequence ID" value="MEJ2868908.1"/>
    <property type="molecule type" value="Genomic_DNA"/>
</dbReference>
<keyword evidence="5 9" id="KW-0812">Transmembrane</keyword>
<feature type="transmembrane region" description="Helical" evidence="9">
    <location>
        <begin position="604"/>
        <end position="625"/>
    </location>
</feature>
<comment type="caution">
    <text evidence="11">The sequence shown here is derived from an EMBL/GenBank/DDBJ whole genome shotgun (WGS) entry which is preliminary data.</text>
</comment>
<dbReference type="InterPro" id="IPR050297">
    <property type="entry name" value="LipidA_mod_glycosyltrf_83"/>
</dbReference>
<evidence type="ECO:0000256" key="7">
    <source>
        <dbReference type="ARBA" id="ARBA00023136"/>
    </source>
</evidence>
<evidence type="ECO:0000256" key="3">
    <source>
        <dbReference type="ARBA" id="ARBA00022676"/>
    </source>
</evidence>
<evidence type="ECO:0000256" key="4">
    <source>
        <dbReference type="ARBA" id="ARBA00022679"/>
    </source>
</evidence>
<evidence type="ECO:0000256" key="8">
    <source>
        <dbReference type="SAM" id="MobiDB-lite"/>
    </source>
</evidence>
<feature type="compositionally biased region" description="Basic residues" evidence="8">
    <location>
        <begin position="109"/>
        <end position="120"/>
    </location>
</feature>
<feature type="transmembrane region" description="Helical" evidence="9">
    <location>
        <begin position="578"/>
        <end position="597"/>
    </location>
</feature>
<feature type="transmembrane region" description="Helical" evidence="9">
    <location>
        <begin position="388"/>
        <end position="404"/>
    </location>
</feature>